<evidence type="ECO:0000256" key="3">
    <source>
        <dbReference type="ARBA" id="ARBA00022723"/>
    </source>
</evidence>
<dbReference type="FunFam" id="2.60.120.330:FF:000005">
    <property type="entry name" value="1-aminocyclopropane-1-carboxylate oxidase homolog 1"/>
    <property type="match status" value="1"/>
</dbReference>
<dbReference type="PANTHER" id="PTHR10209:SF513">
    <property type="entry name" value="2-OXOACID DEPENDENT DIOXYGENASE-RELATED"/>
    <property type="match status" value="1"/>
</dbReference>
<reference evidence="8" key="1">
    <citation type="submission" date="2016-07" db="EMBL/GenBank/DDBJ databases">
        <title>De novo transcriptome assembly of four accessions of the metal hyperaccumulator plant Noccaea caerulescens.</title>
        <authorList>
            <person name="Blande D."/>
            <person name="Halimaa P."/>
            <person name="Tervahauta A.I."/>
            <person name="Aarts M.G."/>
            <person name="Karenlampi S.O."/>
        </authorList>
    </citation>
    <scope>NUCLEOTIDE SEQUENCE</scope>
</reference>
<dbReference type="AlphaFoldDB" id="A0A1J3F730"/>
<keyword evidence="8" id="KW-0223">Dioxygenase</keyword>
<dbReference type="Pfam" id="PF03171">
    <property type="entry name" value="2OG-FeII_Oxy"/>
    <property type="match status" value="1"/>
</dbReference>
<keyword evidence="4 6" id="KW-0560">Oxidoreductase</keyword>
<dbReference type="InterPro" id="IPR005123">
    <property type="entry name" value="Oxoglu/Fe-dep_dioxygenase_dom"/>
</dbReference>
<proteinExistence type="inferred from homology"/>
<sequence>MRTSMFCFKTQTETKKEERKKMESTATFDRASEVKAFDQMKIGVKGLADTGITQIPRIFYDPQDSASNPRPSSTVTIPTIDLDGGVFESTATRESLVAKVKHAMEKFGFFRAINHGIPLDTMEKVKAGIRGFHEQDPEVRKAFYTRDKAKKLKYNTNADFYDAPAASWRDTLSCFMAPDVPKAEDLPEICGEIMLEYSKQVKKLAELILELSSEALGLNPNHLKDMDCAKGLLMLCHCYPYCPEPDLTLGARKHTDRTFITILLQDHIGGLEVQHDGGWVPVPPTPGSLIVNVGDLLQLITNDKFVSAEHQVLANKVKEPRISIAAFFVHPIPSSRLYGPIKELLSEENPPKYRETTAQVSNHYVARIPNANASLQHLRI</sequence>
<name>A0A1J3F730_NOCCA</name>
<dbReference type="Pfam" id="PF14226">
    <property type="entry name" value="DIOX_N"/>
    <property type="match status" value="1"/>
</dbReference>
<accession>A0A1J3F730</accession>
<comment type="similarity">
    <text evidence="2 6">Belongs to the iron/ascorbate-dependent oxidoreductase family.</text>
</comment>
<dbReference type="Gene3D" id="2.60.120.330">
    <property type="entry name" value="B-lactam Antibiotic, Isopenicillin N Synthase, Chain"/>
    <property type="match status" value="1"/>
</dbReference>
<dbReference type="InterPro" id="IPR044861">
    <property type="entry name" value="IPNS-like_FE2OG_OXY"/>
</dbReference>
<evidence type="ECO:0000256" key="1">
    <source>
        <dbReference type="ARBA" id="ARBA00001962"/>
    </source>
</evidence>
<keyword evidence="5 6" id="KW-0408">Iron</keyword>
<evidence type="ECO:0000313" key="8">
    <source>
        <dbReference type="EMBL" id="JAU39938.1"/>
    </source>
</evidence>
<evidence type="ECO:0000256" key="2">
    <source>
        <dbReference type="ARBA" id="ARBA00008056"/>
    </source>
</evidence>
<evidence type="ECO:0000256" key="4">
    <source>
        <dbReference type="ARBA" id="ARBA00023002"/>
    </source>
</evidence>
<dbReference type="SUPFAM" id="SSF51197">
    <property type="entry name" value="Clavaminate synthase-like"/>
    <property type="match status" value="1"/>
</dbReference>
<organism evidence="8">
    <name type="scientific">Noccaea caerulescens</name>
    <name type="common">Alpine penny-cress</name>
    <name type="synonym">Thlaspi caerulescens</name>
    <dbReference type="NCBI Taxonomy" id="107243"/>
    <lineage>
        <taxon>Eukaryota</taxon>
        <taxon>Viridiplantae</taxon>
        <taxon>Streptophyta</taxon>
        <taxon>Embryophyta</taxon>
        <taxon>Tracheophyta</taxon>
        <taxon>Spermatophyta</taxon>
        <taxon>Magnoliopsida</taxon>
        <taxon>eudicotyledons</taxon>
        <taxon>Gunneridae</taxon>
        <taxon>Pentapetalae</taxon>
        <taxon>rosids</taxon>
        <taxon>malvids</taxon>
        <taxon>Brassicales</taxon>
        <taxon>Brassicaceae</taxon>
        <taxon>Coluteocarpeae</taxon>
        <taxon>Noccaea</taxon>
    </lineage>
</organism>
<feature type="domain" description="Fe2OG dioxygenase" evidence="7">
    <location>
        <begin position="230"/>
        <end position="331"/>
    </location>
</feature>
<gene>
    <name evidence="8" type="ORF">LC_TR2674_c0_g1_i1_g.10083</name>
</gene>
<evidence type="ECO:0000259" key="7">
    <source>
        <dbReference type="PROSITE" id="PS51471"/>
    </source>
</evidence>
<comment type="cofactor">
    <cofactor evidence="1">
        <name>Fe cation</name>
        <dbReference type="ChEBI" id="CHEBI:24875"/>
    </cofactor>
</comment>
<dbReference type="InterPro" id="IPR026992">
    <property type="entry name" value="DIOX_N"/>
</dbReference>
<dbReference type="EMBL" id="GEVK01012894">
    <property type="protein sequence ID" value="JAU39938.1"/>
    <property type="molecule type" value="Transcribed_RNA"/>
</dbReference>
<protein>
    <submittedName>
        <fullName evidence="8">Putative 2-oxoacid dependent dioxygenase</fullName>
    </submittedName>
</protein>
<evidence type="ECO:0000256" key="5">
    <source>
        <dbReference type="ARBA" id="ARBA00023004"/>
    </source>
</evidence>
<keyword evidence="3 6" id="KW-0479">Metal-binding</keyword>
<dbReference type="InterPro" id="IPR027443">
    <property type="entry name" value="IPNS-like_sf"/>
</dbReference>
<dbReference type="PANTHER" id="PTHR10209">
    <property type="entry name" value="OXIDOREDUCTASE, 2OG-FE II OXYGENASE FAMILY PROTEIN"/>
    <property type="match status" value="1"/>
</dbReference>
<evidence type="ECO:0000256" key="6">
    <source>
        <dbReference type="RuleBase" id="RU003682"/>
    </source>
</evidence>
<dbReference type="GO" id="GO:0051213">
    <property type="term" value="F:dioxygenase activity"/>
    <property type="evidence" value="ECO:0007669"/>
    <property type="project" value="UniProtKB-KW"/>
</dbReference>
<dbReference type="GO" id="GO:0046872">
    <property type="term" value="F:metal ion binding"/>
    <property type="evidence" value="ECO:0007669"/>
    <property type="project" value="UniProtKB-KW"/>
</dbReference>
<dbReference type="PROSITE" id="PS51471">
    <property type="entry name" value="FE2OG_OXY"/>
    <property type="match status" value="1"/>
</dbReference>